<protein>
    <submittedName>
        <fullName evidence="3">Uncharacterized protein</fullName>
    </submittedName>
</protein>
<evidence type="ECO:0000256" key="2">
    <source>
        <dbReference type="SAM" id="SignalP"/>
    </source>
</evidence>
<dbReference type="EnsemblMetazoa" id="SCAU013866-RA">
    <property type="protein sequence ID" value="SCAU013866-PA"/>
    <property type="gene ID" value="SCAU013866"/>
</dbReference>
<dbReference type="KEGG" id="scac:106087720"/>
<dbReference type="AlphaFoldDB" id="A0A1I8Q4L5"/>
<proteinExistence type="predicted"/>
<sequence length="327" mass="37290">MTGNEHKHLLHGILIVFLVTSLLVENTGASTCVVNCPLGKVVHEETCSCHPQPESVVGCPPGSLYVDKMCRKIQCPSGKFHKGKCLWAYCPPGLVWREGSCQEPGYVTTILEIDNNLVNEIRESPIYLELNKNYNEVHYDSQSQPQQQKPQQQKPQQQKPQQQKPLQKMPQLKQRLQAQAQAKANLTDQPKALKNSTKTCCTVLTPRVCKSYDDKWICFNRRKHMCDDNVCTKPKVYLSPPELKYQHPILTMPPKLRHDAATQVDDIVQKNNCSGCASNHPENCSAYCYFYFCPPETCTYLDLNFYCSLYPGQFGCIKEHGCLWEWC</sequence>
<gene>
    <name evidence="3" type="primary">106087720</name>
</gene>
<dbReference type="Proteomes" id="UP000095300">
    <property type="component" value="Unassembled WGS sequence"/>
</dbReference>
<keyword evidence="4" id="KW-1185">Reference proteome</keyword>
<reference evidence="3" key="1">
    <citation type="submission" date="2020-05" db="UniProtKB">
        <authorList>
            <consortium name="EnsemblMetazoa"/>
        </authorList>
    </citation>
    <scope>IDENTIFICATION</scope>
    <source>
        <strain evidence="3">USDA</strain>
    </source>
</reference>
<feature type="compositionally biased region" description="Low complexity" evidence="1">
    <location>
        <begin position="142"/>
        <end position="184"/>
    </location>
</feature>
<evidence type="ECO:0000313" key="4">
    <source>
        <dbReference type="Proteomes" id="UP000095300"/>
    </source>
</evidence>
<feature type="region of interest" description="Disordered" evidence="1">
    <location>
        <begin position="138"/>
        <end position="189"/>
    </location>
</feature>
<dbReference type="OrthoDB" id="7694007at2759"/>
<dbReference type="STRING" id="35570.A0A1I8Q4L5"/>
<dbReference type="VEuPathDB" id="VectorBase:SCAU013866"/>
<evidence type="ECO:0000256" key="1">
    <source>
        <dbReference type="SAM" id="MobiDB-lite"/>
    </source>
</evidence>
<keyword evidence="2" id="KW-0732">Signal</keyword>
<name>A0A1I8Q4L5_STOCA</name>
<feature type="signal peptide" evidence="2">
    <location>
        <begin position="1"/>
        <end position="29"/>
    </location>
</feature>
<feature type="chain" id="PRO_5009327750" evidence="2">
    <location>
        <begin position="30"/>
        <end position="327"/>
    </location>
</feature>
<organism evidence="3 4">
    <name type="scientific">Stomoxys calcitrans</name>
    <name type="common">Stable fly</name>
    <name type="synonym">Conops calcitrans</name>
    <dbReference type="NCBI Taxonomy" id="35570"/>
    <lineage>
        <taxon>Eukaryota</taxon>
        <taxon>Metazoa</taxon>
        <taxon>Ecdysozoa</taxon>
        <taxon>Arthropoda</taxon>
        <taxon>Hexapoda</taxon>
        <taxon>Insecta</taxon>
        <taxon>Pterygota</taxon>
        <taxon>Neoptera</taxon>
        <taxon>Endopterygota</taxon>
        <taxon>Diptera</taxon>
        <taxon>Brachycera</taxon>
        <taxon>Muscomorpha</taxon>
        <taxon>Muscoidea</taxon>
        <taxon>Muscidae</taxon>
        <taxon>Stomoxys</taxon>
    </lineage>
</organism>
<accession>A0A1I8Q4L5</accession>
<evidence type="ECO:0000313" key="3">
    <source>
        <dbReference type="EnsemblMetazoa" id="SCAU013866-PA"/>
    </source>
</evidence>